<dbReference type="NCBIfam" id="NF002199">
    <property type="entry name" value="PRK01060.1-4"/>
    <property type="match status" value="1"/>
</dbReference>
<dbReference type="GO" id="GO:0006284">
    <property type="term" value="P:base-excision repair"/>
    <property type="evidence" value="ECO:0007669"/>
    <property type="project" value="TreeGrafter"/>
</dbReference>
<evidence type="ECO:0000313" key="11">
    <source>
        <dbReference type="Proteomes" id="UP001328107"/>
    </source>
</evidence>
<keyword evidence="5" id="KW-0378">Hydrolase</keyword>
<evidence type="ECO:0000256" key="7">
    <source>
        <dbReference type="ARBA" id="ARBA00023204"/>
    </source>
</evidence>
<evidence type="ECO:0000256" key="1">
    <source>
        <dbReference type="ARBA" id="ARBA00001947"/>
    </source>
</evidence>
<comment type="cofactor">
    <cofactor evidence="1">
        <name>Zn(2+)</name>
        <dbReference type="ChEBI" id="CHEBI:29105"/>
    </cofactor>
</comment>
<reference evidence="11" key="1">
    <citation type="submission" date="2022-10" db="EMBL/GenBank/DDBJ databases">
        <title>Genome assembly of Pristionchus species.</title>
        <authorList>
            <person name="Yoshida K."/>
            <person name="Sommer R.J."/>
        </authorList>
    </citation>
    <scope>NUCLEOTIDE SEQUENCE [LARGE SCALE GENOMIC DNA]</scope>
    <source>
        <strain evidence="11">RS5460</strain>
    </source>
</reference>
<feature type="compositionally biased region" description="Basic and acidic residues" evidence="8">
    <location>
        <begin position="67"/>
        <end position="92"/>
    </location>
</feature>
<dbReference type="HAMAP" id="MF_00152">
    <property type="entry name" value="Nfo"/>
    <property type="match status" value="1"/>
</dbReference>
<evidence type="ECO:0000256" key="8">
    <source>
        <dbReference type="SAM" id="MobiDB-lite"/>
    </source>
</evidence>
<sequence>SSEMSGRITRSRSKNSENVEMKREDFEQEEPKVAKKQKGVKMDKEVKEKRIKKDENEPINAATNDDASLKKEGTEKTKKGKKVMEGETENEKKLRETIGKNVKEAAEGSTKRLGMHASAAGSVSRAIHDARSIGCHSFALFVRNQRQWNSKPMEESVVQEWNRTIEDTGFPLHMILPHGSYLLNPGSPDAQKLEKSRDAMLEECKRAERLNIEMYNFHPGSSTGVGSQEDCIRTVAETIDYVLERTDKIKLVVETMAGQGHTVGGTFEEIRSILDQVKGNSKRVGVCIDTCHIFAAGYDIRTKEKYEETMEKFGEIVGFDRLMALHLNDSKSELGCNLDRHENIGKGKIGMEAFECIMNDKRFDGIPLILETPEGDYANEMILLYGLEKK</sequence>
<dbReference type="Proteomes" id="UP001328107">
    <property type="component" value="Unassembled WGS sequence"/>
</dbReference>
<dbReference type="FunFam" id="3.20.20.150:FF:000001">
    <property type="entry name" value="Probable endonuclease 4"/>
    <property type="match status" value="1"/>
</dbReference>
<keyword evidence="7" id="KW-0234">DNA repair</keyword>
<accession>A0AAN4ZC75</accession>
<protein>
    <recommendedName>
        <fullName evidence="9">Xylose isomerase-like TIM barrel domain-containing protein</fullName>
    </recommendedName>
</protein>
<dbReference type="PANTHER" id="PTHR21445">
    <property type="entry name" value="ENDONUCLEASE IV ENDODEOXYRIBONUCLEASE IV"/>
    <property type="match status" value="1"/>
</dbReference>
<evidence type="ECO:0000256" key="3">
    <source>
        <dbReference type="ARBA" id="ARBA00022723"/>
    </source>
</evidence>
<comment type="similarity">
    <text evidence="2">Belongs to the AP endonuclease 2 family.</text>
</comment>
<dbReference type="PROSITE" id="PS00730">
    <property type="entry name" value="AP_NUCLEASE_F2_2"/>
    <property type="match status" value="1"/>
</dbReference>
<evidence type="ECO:0000256" key="5">
    <source>
        <dbReference type="ARBA" id="ARBA00022801"/>
    </source>
</evidence>
<comment type="caution">
    <text evidence="10">The sequence shown here is derived from an EMBL/GenBank/DDBJ whole genome shotgun (WGS) entry which is preliminary data.</text>
</comment>
<dbReference type="GO" id="GO:0003906">
    <property type="term" value="F:DNA-(apurinic or apyrimidinic site) endonuclease activity"/>
    <property type="evidence" value="ECO:0007669"/>
    <property type="project" value="TreeGrafter"/>
</dbReference>
<dbReference type="GO" id="GO:0005739">
    <property type="term" value="C:mitochondrion"/>
    <property type="evidence" value="ECO:0007669"/>
    <property type="project" value="TreeGrafter"/>
</dbReference>
<evidence type="ECO:0000313" key="10">
    <source>
        <dbReference type="EMBL" id="GMR36401.1"/>
    </source>
</evidence>
<evidence type="ECO:0000256" key="2">
    <source>
        <dbReference type="ARBA" id="ARBA00005340"/>
    </source>
</evidence>
<dbReference type="PROSITE" id="PS00729">
    <property type="entry name" value="AP_NUCLEASE_F2_1"/>
    <property type="match status" value="1"/>
</dbReference>
<keyword evidence="3" id="KW-0479">Metal-binding</keyword>
<dbReference type="Gene3D" id="3.20.20.150">
    <property type="entry name" value="Divalent-metal-dependent TIM barrel enzymes"/>
    <property type="match status" value="1"/>
</dbReference>
<feature type="compositionally biased region" description="Basic and acidic residues" evidence="8">
    <location>
        <begin position="40"/>
        <end position="56"/>
    </location>
</feature>
<dbReference type="PANTHER" id="PTHR21445:SF0">
    <property type="entry name" value="APURINIC-APYRIMIDINIC ENDONUCLEASE"/>
    <property type="match status" value="1"/>
</dbReference>
<evidence type="ECO:0000256" key="4">
    <source>
        <dbReference type="ARBA" id="ARBA00022763"/>
    </source>
</evidence>
<feature type="region of interest" description="Disordered" evidence="8">
    <location>
        <begin position="1"/>
        <end position="92"/>
    </location>
</feature>
<dbReference type="GO" id="GO:0005634">
    <property type="term" value="C:nucleus"/>
    <property type="evidence" value="ECO:0007669"/>
    <property type="project" value="TreeGrafter"/>
</dbReference>
<organism evidence="10 11">
    <name type="scientific">Pristionchus mayeri</name>
    <dbReference type="NCBI Taxonomy" id="1317129"/>
    <lineage>
        <taxon>Eukaryota</taxon>
        <taxon>Metazoa</taxon>
        <taxon>Ecdysozoa</taxon>
        <taxon>Nematoda</taxon>
        <taxon>Chromadorea</taxon>
        <taxon>Rhabditida</taxon>
        <taxon>Rhabditina</taxon>
        <taxon>Diplogasteromorpha</taxon>
        <taxon>Diplogasteroidea</taxon>
        <taxon>Neodiplogasteridae</taxon>
        <taxon>Pristionchus</taxon>
    </lineage>
</organism>
<dbReference type="NCBIfam" id="TIGR00587">
    <property type="entry name" value="nfo"/>
    <property type="match status" value="1"/>
</dbReference>
<feature type="compositionally biased region" description="Basic and acidic residues" evidence="8">
    <location>
        <begin position="14"/>
        <end position="33"/>
    </location>
</feature>
<keyword evidence="6" id="KW-0862">Zinc</keyword>
<keyword evidence="4" id="KW-0227">DNA damage</keyword>
<feature type="non-terminal residue" evidence="10">
    <location>
        <position position="1"/>
    </location>
</feature>
<evidence type="ECO:0000256" key="6">
    <source>
        <dbReference type="ARBA" id="ARBA00022833"/>
    </source>
</evidence>
<dbReference type="GO" id="GO:0008270">
    <property type="term" value="F:zinc ion binding"/>
    <property type="evidence" value="ECO:0007669"/>
    <property type="project" value="InterPro"/>
</dbReference>
<gene>
    <name evidence="10" type="ORF">PMAYCL1PPCAC_06596</name>
</gene>
<dbReference type="SMART" id="SM00518">
    <property type="entry name" value="AP2Ec"/>
    <property type="match status" value="1"/>
</dbReference>
<dbReference type="PROSITE" id="PS51432">
    <property type="entry name" value="AP_NUCLEASE_F2_4"/>
    <property type="match status" value="1"/>
</dbReference>
<dbReference type="Pfam" id="PF01261">
    <property type="entry name" value="AP_endonuc_2"/>
    <property type="match status" value="1"/>
</dbReference>
<dbReference type="CDD" id="cd00019">
    <property type="entry name" value="AP2Ec"/>
    <property type="match status" value="1"/>
</dbReference>
<dbReference type="GO" id="GO:0008081">
    <property type="term" value="F:phosphoric diester hydrolase activity"/>
    <property type="evidence" value="ECO:0007669"/>
    <property type="project" value="TreeGrafter"/>
</dbReference>
<dbReference type="InterPro" id="IPR013022">
    <property type="entry name" value="Xyl_isomerase-like_TIM-brl"/>
</dbReference>
<keyword evidence="11" id="KW-1185">Reference proteome</keyword>
<dbReference type="GO" id="GO:0003677">
    <property type="term" value="F:DNA binding"/>
    <property type="evidence" value="ECO:0007669"/>
    <property type="project" value="InterPro"/>
</dbReference>
<dbReference type="EMBL" id="BTRK01000002">
    <property type="protein sequence ID" value="GMR36401.1"/>
    <property type="molecule type" value="Genomic_DNA"/>
</dbReference>
<feature type="domain" description="Xylose isomerase-like TIM barrel" evidence="9">
    <location>
        <begin position="128"/>
        <end position="375"/>
    </location>
</feature>
<dbReference type="AlphaFoldDB" id="A0AAN4ZC75"/>
<evidence type="ECO:0000259" key="9">
    <source>
        <dbReference type="Pfam" id="PF01261"/>
    </source>
</evidence>
<dbReference type="InterPro" id="IPR036237">
    <property type="entry name" value="Xyl_isomerase-like_sf"/>
</dbReference>
<dbReference type="InterPro" id="IPR018246">
    <property type="entry name" value="AP_endonuc_F2_Zn_BS"/>
</dbReference>
<dbReference type="SUPFAM" id="SSF51658">
    <property type="entry name" value="Xylose isomerase-like"/>
    <property type="match status" value="1"/>
</dbReference>
<proteinExistence type="inferred from homology"/>
<dbReference type="PROSITE" id="PS00731">
    <property type="entry name" value="AP_NUCLEASE_F2_3"/>
    <property type="match status" value="1"/>
</dbReference>
<dbReference type="InterPro" id="IPR001719">
    <property type="entry name" value="AP_endonuc_2"/>
</dbReference>
<name>A0AAN4ZC75_9BILA</name>